<dbReference type="GeneID" id="57095905"/>
<organism evidence="3 4">
    <name type="scientific">Nostoc linckia z8</name>
    <dbReference type="NCBI Taxonomy" id="1628746"/>
    <lineage>
        <taxon>Bacteria</taxon>
        <taxon>Bacillati</taxon>
        <taxon>Cyanobacteriota</taxon>
        <taxon>Cyanophyceae</taxon>
        <taxon>Nostocales</taxon>
        <taxon>Nostocaceae</taxon>
        <taxon>Nostoc</taxon>
    </lineage>
</organism>
<dbReference type="AlphaFoldDB" id="A0A9Q6EMA5"/>
<accession>A0A9Q6EMA5</accession>
<dbReference type="RefSeq" id="WP_099067425.1">
    <property type="nucleotide sequence ID" value="NZ_LAHD01000019.1"/>
</dbReference>
<evidence type="ECO:0008006" key="5">
    <source>
        <dbReference type="Google" id="ProtNLM"/>
    </source>
</evidence>
<dbReference type="GO" id="GO:0006229">
    <property type="term" value="P:dUTP biosynthetic process"/>
    <property type="evidence" value="ECO:0007669"/>
    <property type="project" value="InterPro"/>
</dbReference>
<protein>
    <recommendedName>
        <fullName evidence="5">Deoxycytidine triphosphate deaminase</fullName>
    </recommendedName>
</protein>
<dbReference type="SUPFAM" id="SSF51283">
    <property type="entry name" value="dUTPase-like"/>
    <property type="match status" value="1"/>
</dbReference>
<gene>
    <name evidence="3" type="ORF">VF08_09370</name>
</gene>
<name>A0A9Q6EMA5_NOSLI</name>
<sequence length="372" mass="42206">MSNTPQSNIQVNSPSPFAPSPDEAENRFKEYKSKDPFPDILPALLNSADIYDYVAVTGMIDPFDPDKLKSASYEVNLLGKCVYYDEQGKKQVEYIQKNKEFILKPNSIAFVTVEPMFRLPDYIALRFNLKITHVYRGLLLGTGPLVDPGFVGRLSIPLHNLTTNDYRFFGGEALIWVEFTKLSHSDDWRQLKRQRRANLISRQGKYIPFPARKNQDSDVEEYLLKADRNRPIRSSIPDAIQDARNSAEKAAQSAERAAQSAEKAAQEAKQLADEADKKLTQSQQRFTIGTLIGVSLSIIAVVMSSWQLVSFFLSTSEYLNETREKNINHADKINSLEREIQRLNKRIDELENSTRGRVQKRATPKVSSTATP</sequence>
<dbReference type="InterPro" id="IPR011962">
    <property type="entry name" value="dCTP_deaminase"/>
</dbReference>
<dbReference type="Gene3D" id="2.70.40.10">
    <property type="match status" value="1"/>
</dbReference>
<feature type="compositionally biased region" description="Polar residues" evidence="1">
    <location>
        <begin position="1"/>
        <end position="15"/>
    </location>
</feature>
<reference evidence="3 4" key="1">
    <citation type="submission" date="2015-02" db="EMBL/GenBank/DDBJ databases">
        <title>Nostoc linckia genome annotation.</title>
        <authorList>
            <person name="Zhou Z."/>
        </authorList>
    </citation>
    <scope>NUCLEOTIDE SEQUENCE [LARGE SCALE GENOMIC DNA]</scope>
    <source>
        <strain evidence="4">z8</strain>
    </source>
</reference>
<feature type="region of interest" description="Disordered" evidence="1">
    <location>
        <begin position="351"/>
        <end position="372"/>
    </location>
</feature>
<evidence type="ECO:0000256" key="1">
    <source>
        <dbReference type="SAM" id="MobiDB-lite"/>
    </source>
</evidence>
<dbReference type="InterPro" id="IPR036157">
    <property type="entry name" value="dUTPase-like_sf"/>
</dbReference>
<dbReference type="Pfam" id="PF22769">
    <property type="entry name" value="DCD"/>
    <property type="match status" value="1"/>
</dbReference>
<feature type="compositionally biased region" description="Low complexity" evidence="1">
    <location>
        <begin position="248"/>
        <end position="263"/>
    </location>
</feature>
<evidence type="ECO:0000313" key="3">
    <source>
        <dbReference type="EMBL" id="PHK05014.1"/>
    </source>
</evidence>
<dbReference type="GO" id="GO:0008829">
    <property type="term" value="F:dCTP deaminase activity"/>
    <property type="evidence" value="ECO:0007669"/>
    <property type="project" value="InterPro"/>
</dbReference>
<proteinExistence type="predicted"/>
<evidence type="ECO:0000313" key="4">
    <source>
        <dbReference type="Proteomes" id="UP000222310"/>
    </source>
</evidence>
<comment type="caution">
    <text evidence="3">The sequence shown here is derived from an EMBL/GenBank/DDBJ whole genome shotgun (WGS) entry which is preliminary data.</text>
</comment>
<evidence type="ECO:0000256" key="2">
    <source>
        <dbReference type="SAM" id="Phobius"/>
    </source>
</evidence>
<keyword evidence="2" id="KW-0812">Transmembrane</keyword>
<feature type="region of interest" description="Disordered" evidence="1">
    <location>
        <begin position="242"/>
        <end position="269"/>
    </location>
</feature>
<keyword evidence="2" id="KW-1133">Transmembrane helix</keyword>
<keyword evidence="2" id="KW-0472">Membrane</keyword>
<feature type="region of interest" description="Disordered" evidence="1">
    <location>
        <begin position="1"/>
        <end position="29"/>
    </location>
</feature>
<feature type="transmembrane region" description="Helical" evidence="2">
    <location>
        <begin position="286"/>
        <end position="309"/>
    </location>
</feature>
<dbReference type="EMBL" id="LAHD01000019">
    <property type="protein sequence ID" value="PHK05014.1"/>
    <property type="molecule type" value="Genomic_DNA"/>
</dbReference>
<dbReference type="Proteomes" id="UP000222310">
    <property type="component" value="Unassembled WGS sequence"/>
</dbReference>